<evidence type="ECO:0000256" key="1">
    <source>
        <dbReference type="SAM" id="MobiDB-lite"/>
    </source>
</evidence>
<organism evidence="2 3">
    <name type="scientific">Xylaria bambusicola</name>
    <dbReference type="NCBI Taxonomy" id="326684"/>
    <lineage>
        <taxon>Eukaryota</taxon>
        <taxon>Fungi</taxon>
        <taxon>Dikarya</taxon>
        <taxon>Ascomycota</taxon>
        <taxon>Pezizomycotina</taxon>
        <taxon>Sordariomycetes</taxon>
        <taxon>Xylariomycetidae</taxon>
        <taxon>Xylariales</taxon>
        <taxon>Xylariaceae</taxon>
        <taxon>Xylaria</taxon>
    </lineage>
</organism>
<name>A0AAN7Z560_9PEZI</name>
<proteinExistence type="predicted"/>
<dbReference type="EMBL" id="JAWHQM010000126">
    <property type="protein sequence ID" value="KAK5637520.1"/>
    <property type="molecule type" value="Genomic_DNA"/>
</dbReference>
<gene>
    <name evidence="2" type="ORF">RRF57_013234</name>
</gene>
<comment type="caution">
    <text evidence="2">The sequence shown here is derived from an EMBL/GenBank/DDBJ whole genome shotgun (WGS) entry which is preliminary data.</text>
</comment>
<evidence type="ECO:0000313" key="3">
    <source>
        <dbReference type="Proteomes" id="UP001305414"/>
    </source>
</evidence>
<reference evidence="2 3" key="1">
    <citation type="submission" date="2023-10" db="EMBL/GenBank/DDBJ databases">
        <title>Draft genome sequence of Xylaria bambusicola isolate GMP-LS, the root and basal stem rot pathogen of sugarcane in Indonesia.</title>
        <authorList>
            <person name="Selvaraj P."/>
            <person name="Muralishankar V."/>
            <person name="Muruganantham S."/>
            <person name="Sp S."/>
            <person name="Haryani S."/>
            <person name="Lau K.J.X."/>
            <person name="Naqvi N.I."/>
        </authorList>
    </citation>
    <scope>NUCLEOTIDE SEQUENCE [LARGE SCALE GENOMIC DNA]</scope>
    <source>
        <strain evidence="2">GMP-LS</strain>
    </source>
</reference>
<dbReference type="AlphaFoldDB" id="A0AAN7Z560"/>
<keyword evidence="3" id="KW-1185">Reference proteome</keyword>
<evidence type="ECO:0000313" key="2">
    <source>
        <dbReference type="EMBL" id="KAK5637520.1"/>
    </source>
</evidence>
<feature type="region of interest" description="Disordered" evidence="1">
    <location>
        <begin position="1"/>
        <end position="21"/>
    </location>
</feature>
<protein>
    <submittedName>
        <fullName evidence="2">Uncharacterized protein</fullName>
    </submittedName>
</protein>
<dbReference type="Proteomes" id="UP001305414">
    <property type="component" value="Unassembled WGS sequence"/>
</dbReference>
<feature type="compositionally biased region" description="Polar residues" evidence="1">
    <location>
        <begin position="1"/>
        <end position="14"/>
    </location>
</feature>
<sequence>MPTRISSPRMSSTLRKPADATAANGTRRLRMSFVEGDTRLRRGTREFRPTATEHEAPTARKYDCAIFEYESGVDLLAFALFMATLRDWFVICQRMVPAFCVAQ</sequence>
<accession>A0AAN7Z560</accession>